<dbReference type="SMART" id="SM00507">
    <property type="entry name" value="HNHc"/>
    <property type="match status" value="1"/>
</dbReference>
<dbReference type="AlphaFoldDB" id="Q24ZE8"/>
<dbReference type="RefSeq" id="WP_011459328.1">
    <property type="nucleotide sequence ID" value="NC_007907.1"/>
</dbReference>
<accession>Q24ZE8</accession>
<dbReference type="EMBL" id="AP008230">
    <property type="protein sequence ID" value="BAE82594.1"/>
    <property type="molecule type" value="Genomic_DNA"/>
</dbReference>
<sequence length="268" mass="31953">MCRYVDECSKKEHGGGKLTFCCKEGYDTQLFSTLVKKSVATVRNNAEKYDGKKISNKWYFPPCLLFKYSLNYDTTLPEWLEWMKLSLKCDVEIKAHMYKGLYSKQLSEYLNVVDDDSIMISYKNRIDVVKNKLINTIDLLSLDQAIEIRDFLQKPRAFDRNYFESKEKDYFDLILVLPHSGYFRARYLEKNEPFRCLYFQYRKRYRSGRNWGGTRKATIEKRQHKCELCGASERLNVHHIKGRLNNDDESLQVLCEVCHRKIHYYKNT</sequence>
<proteinExistence type="predicted"/>
<feature type="domain" description="HNH nuclease" evidence="1">
    <location>
        <begin position="214"/>
        <end position="260"/>
    </location>
</feature>
<dbReference type="STRING" id="138119.DSY0805"/>
<evidence type="ECO:0000313" key="2">
    <source>
        <dbReference type="EMBL" id="BAE82594.1"/>
    </source>
</evidence>
<organism evidence="2 3">
    <name type="scientific">Desulfitobacterium hafniense (strain Y51)</name>
    <dbReference type="NCBI Taxonomy" id="138119"/>
    <lineage>
        <taxon>Bacteria</taxon>
        <taxon>Bacillati</taxon>
        <taxon>Bacillota</taxon>
        <taxon>Clostridia</taxon>
        <taxon>Eubacteriales</taxon>
        <taxon>Desulfitobacteriaceae</taxon>
        <taxon>Desulfitobacterium</taxon>
    </lineage>
</organism>
<evidence type="ECO:0000313" key="3">
    <source>
        <dbReference type="Proteomes" id="UP000001946"/>
    </source>
</evidence>
<dbReference type="Proteomes" id="UP000001946">
    <property type="component" value="Chromosome"/>
</dbReference>
<dbReference type="HOGENOM" id="CLU_1037183_0_0_9"/>
<gene>
    <name evidence="2" type="ordered locus">DSY0805</name>
</gene>
<protein>
    <recommendedName>
        <fullName evidence="1">HNH nuclease domain-containing protein</fullName>
    </recommendedName>
</protein>
<dbReference type="eggNOG" id="COG1403">
    <property type="taxonomic scope" value="Bacteria"/>
</dbReference>
<dbReference type="KEGG" id="dsy:DSY0805"/>
<keyword evidence="3" id="KW-1185">Reference proteome</keyword>
<dbReference type="CDD" id="cd00085">
    <property type="entry name" value="HNHc"/>
    <property type="match status" value="1"/>
</dbReference>
<evidence type="ECO:0000259" key="1">
    <source>
        <dbReference type="SMART" id="SM00507"/>
    </source>
</evidence>
<dbReference type="InterPro" id="IPR003615">
    <property type="entry name" value="HNH_nuc"/>
</dbReference>
<name>Q24ZE8_DESHY</name>
<reference evidence="2 3" key="1">
    <citation type="journal article" date="2006" name="J. Bacteriol.">
        <title>Complete genome sequence of the dehalorespiring bacterium Desulfitobacterium hafniense Y51 and comparison with Dehalococcoides ethenogenes 195.</title>
        <authorList>
            <person name="Nonaka H."/>
            <person name="Keresztes G."/>
            <person name="Shinoda Y."/>
            <person name="Ikenaga Y."/>
            <person name="Abe M."/>
            <person name="Naito K."/>
            <person name="Inatomi K."/>
            <person name="Furukawa K."/>
            <person name="Inui M."/>
            <person name="Yukawa H."/>
        </authorList>
    </citation>
    <scope>NUCLEOTIDE SEQUENCE [LARGE SCALE GENOMIC DNA]</scope>
    <source>
        <strain evidence="2 3">Y51</strain>
    </source>
</reference>